<dbReference type="PANTHER" id="PTHR11471">
    <property type="entry name" value="TUMOR NECROSIS FACTOR FAMILY MEMBER"/>
    <property type="match status" value="1"/>
</dbReference>
<dbReference type="GO" id="GO:0006955">
    <property type="term" value="P:immune response"/>
    <property type="evidence" value="ECO:0007669"/>
    <property type="project" value="InterPro"/>
</dbReference>
<dbReference type="STRING" id="6573.A0A210PVS0"/>
<dbReference type="Pfam" id="PF00229">
    <property type="entry name" value="TNF"/>
    <property type="match status" value="1"/>
</dbReference>
<dbReference type="GO" id="GO:0005615">
    <property type="term" value="C:extracellular space"/>
    <property type="evidence" value="ECO:0007669"/>
    <property type="project" value="UniProtKB-KW"/>
</dbReference>
<keyword evidence="4 5" id="KW-0472">Membrane</keyword>
<dbReference type="PROSITE" id="PS50049">
    <property type="entry name" value="THD_2"/>
    <property type="match status" value="1"/>
</dbReference>
<evidence type="ECO:0000259" key="6">
    <source>
        <dbReference type="PROSITE" id="PS50049"/>
    </source>
</evidence>
<comment type="similarity">
    <text evidence="2">Belongs to the tumor necrosis factor family.</text>
</comment>
<evidence type="ECO:0000256" key="4">
    <source>
        <dbReference type="ARBA" id="ARBA00023136"/>
    </source>
</evidence>
<evidence type="ECO:0000313" key="8">
    <source>
        <dbReference type="Proteomes" id="UP000242188"/>
    </source>
</evidence>
<dbReference type="Gene3D" id="2.60.120.40">
    <property type="match status" value="1"/>
</dbReference>
<organism evidence="7 8">
    <name type="scientific">Mizuhopecten yessoensis</name>
    <name type="common">Japanese scallop</name>
    <name type="synonym">Patinopecten yessoensis</name>
    <dbReference type="NCBI Taxonomy" id="6573"/>
    <lineage>
        <taxon>Eukaryota</taxon>
        <taxon>Metazoa</taxon>
        <taxon>Spiralia</taxon>
        <taxon>Lophotrochozoa</taxon>
        <taxon>Mollusca</taxon>
        <taxon>Bivalvia</taxon>
        <taxon>Autobranchia</taxon>
        <taxon>Pteriomorphia</taxon>
        <taxon>Pectinida</taxon>
        <taxon>Pectinoidea</taxon>
        <taxon>Pectinidae</taxon>
        <taxon>Mizuhopecten</taxon>
    </lineage>
</organism>
<evidence type="ECO:0000256" key="5">
    <source>
        <dbReference type="SAM" id="Phobius"/>
    </source>
</evidence>
<name>A0A210PVS0_MIZYE</name>
<feature type="domain" description="THD" evidence="6">
    <location>
        <begin position="179"/>
        <end position="329"/>
    </location>
</feature>
<dbReference type="SMART" id="SM00207">
    <property type="entry name" value="TNF"/>
    <property type="match status" value="1"/>
</dbReference>
<evidence type="ECO:0000256" key="2">
    <source>
        <dbReference type="ARBA" id="ARBA00008670"/>
    </source>
</evidence>
<dbReference type="InterPro" id="IPR008983">
    <property type="entry name" value="Tumour_necrosis_fac-like_dom"/>
</dbReference>
<dbReference type="OrthoDB" id="6098231at2759"/>
<dbReference type="PROSITE" id="PS00251">
    <property type="entry name" value="THD_1"/>
    <property type="match status" value="1"/>
</dbReference>
<accession>A0A210PVS0</accession>
<keyword evidence="5" id="KW-1133">Transmembrane helix</keyword>
<comment type="caution">
    <text evidence="7">The sequence shown here is derived from an EMBL/GenBank/DDBJ whole genome shotgun (WGS) entry which is preliminary data.</text>
</comment>
<reference evidence="7 8" key="1">
    <citation type="journal article" date="2017" name="Nat. Ecol. Evol.">
        <title>Scallop genome provides insights into evolution of bilaterian karyotype and development.</title>
        <authorList>
            <person name="Wang S."/>
            <person name="Zhang J."/>
            <person name="Jiao W."/>
            <person name="Li J."/>
            <person name="Xun X."/>
            <person name="Sun Y."/>
            <person name="Guo X."/>
            <person name="Huan P."/>
            <person name="Dong B."/>
            <person name="Zhang L."/>
            <person name="Hu X."/>
            <person name="Sun X."/>
            <person name="Wang J."/>
            <person name="Zhao C."/>
            <person name="Wang Y."/>
            <person name="Wang D."/>
            <person name="Huang X."/>
            <person name="Wang R."/>
            <person name="Lv J."/>
            <person name="Li Y."/>
            <person name="Zhang Z."/>
            <person name="Liu B."/>
            <person name="Lu W."/>
            <person name="Hui Y."/>
            <person name="Liang J."/>
            <person name="Zhou Z."/>
            <person name="Hou R."/>
            <person name="Li X."/>
            <person name="Liu Y."/>
            <person name="Li H."/>
            <person name="Ning X."/>
            <person name="Lin Y."/>
            <person name="Zhao L."/>
            <person name="Xing Q."/>
            <person name="Dou J."/>
            <person name="Li Y."/>
            <person name="Mao J."/>
            <person name="Guo H."/>
            <person name="Dou H."/>
            <person name="Li T."/>
            <person name="Mu C."/>
            <person name="Jiang W."/>
            <person name="Fu Q."/>
            <person name="Fu X."/>
            <person name="Miao Y."/>
            <person name="Liu J."/>
            <person name="Yu Q."/>
            <person name="Li R."/>
            <person name="Liao H."/>
            <person name="Li X."/>
            <person name="Kong Y."/>
            <person name="Jiang Z."/>
            <person name="Chourrout D."/>
            <person name="Li R."/>
            <person name="Bao Z."/>
        </authorList>
    </citation>
    <scope>NUCLEOTIDE SEQUENCE [LARGE SCALE GENOMIC DNA]</scope>
    <source>
        <strain evidence="7 8">PY_sf001</strain>
    </source>
</reference>
<evidence type="ECO:0000313" key="7">
    <source>
        <dbReference type="EMBL" id="OWF40555.1"/>
    </source>
</evidence>
<dbReference type="SUPFAM" id="SSF49842">
    <property type="entry name" value="TNF-like"/>
    <property type="match status" value="1"/>
</dbReference>
<dbReference type="AlphaFoldDB" id="A0A210PVS0"/>
<dbReference type="InterPro" id="IPR006052">
    <property type="entry name" value="TNF_dom"/>
</dbReference>
<dbReference type="EMBL" id="NEDP02005460">
    <property type="protein sequence ID" value="OWF40555.1"/>
    <property type="molecule type" value="Genomic_DNA"/>
</dbReference>
<keyword evidence="5" id="KW-0812">Transmembrane</keyword>
<comment type="subcellular location">
    <subcellularLocation>
        <location evidence="1">Membrane</location>
    </subcellularLocation>
</comment>
<dbReference type="GO" id="GO:0016020">
    <property type="term" value="C:membrane"/>
    <property type="evidence" value="ECO:0007669"/>
    <property type="project" value="UniProtKB-SubCell"/>
</dbReference>
<evidence type="ECO:0000256" key="1">
    <source>
        <dbReference type="ARBA" id="ARBA00004370"/>
    </source>
</evidence>
<dbReference type="InterPro" id="IPR021184">
    <property type="entry name" value="TNF_CS"/>
</dbReference>
<keyword evidence="3" id="KW-0202">Cytokine</keyword>
<proteinExistence type="inferred from homology"/>
<dbReference type="Proteomes" id="UP000242188">
    <property type="component" value="Unassembled WGS sequence"/>
</dbReference>
<dbReference type="GO" id="GO:0005125">
    <property type="term" value="F:cytokine activity"/>
    <property type="evidence" value="ECO:0007669"/>
    <property type="project" value="UniProtKB-KW"/>
</dbReference>
<sequence>MITNDFPSEVRYEEVAPPIYRNHCTPVSTGISHRFLLPLSSKRSTDRYAKILIIVAILLALSCVLLAIFTALLFAKLERVRGDLSDYSNTIADRKICFLCAQLNVSQFDPDGKAALKLLDVTLDDNGNDVCCASDARQTKSLFELVYKKQPKTTCLKGTANPETPCDSSLPSPTTTGMSAAHLIAGLQSMGNDADTAHIRNWRTDDVTTYLEGLQLIKDRLVIKDTGLYLVYSQIYFSKNVAATALRSAVLLKHSVYRYNVIYPNSGNQALMDSHGTMIFDPVTAHSALTSFTAAALHLVVGDQIYVTVSNMSLVSGDEKASFLGVVKFE</sequence>
<evidence type="ECO:0000256" key="3">
    <source>
        <dbReference type="ARBA" id="ARBA00022514"/>
    </source>
</evidence>
<feature type="transmembrane region" description="Helical" evidence="5">
    <location>
        <begin position="51"/>
        <end position="75"/>
    </location>
</feature>
<dbReference type="GO" id="GO:0005164">
    <property type="term" value="F:tumor necrosis factor receptor binding"/>
    <property type="evidence" value="ECO:0007669"/>
    <property type="project" value="InterPro"/>
</dbReference>
<keyword evidence="8" id="KW-1185">Reference proteome</keyword>
<dbReference type="PANTHER" id="PTHR11471:SF13">
    <property type="entry name" value="TNF FAMILY PROFILE DOMAIN-CONTAINING PROTEIN"/>
    <property type="match status" value="1"/>
</dbReference>
<protein>
    <submittedName>
        <fullName evidence="7">Tumor necrosis factor ligand superfamily member 6</fullName>
    </submittedName>
</protein>
<gene>
    <name evidence="7" type="ORF">KP79_PYT19989</name>
</gene>